<evidence type="ECO:0000256" key="7">
    <source>
        <dbReference type="RuleBase" id="RU004335"/>
    </source>
</evidence>
<dbReference type="EMBL" id="JAHRHJ020000001">
    <property type="protein sequence ID" value="KAH9329427.1"/>
    <property type="molecule type" value="Genomic_DNA"/>
</dbReference>
<comment type="catalytic activity">
    <reaction evidence="1">
        <text>Hydrolysis of (1-&gt;3)-beta-D-glucosidic linkages in (1-&gt;3)-beta-D-glucans.</text>
        <dbReference type="EC" id="3.2.1.39"/>
    </reaction>
</comment>
<evidence type="ECO:0000313" key="9">
    <source>
        <dbReference type="Proteomes" id="UP000824469"/>
    </source>
</evidence>
<dbReference type="EC" id="3.2.1.39" evidence="3"/>
<dbReference type="PANTHER" id="PTHR32227">
    <property type="entry name" value="GLUCAN ENDO-1,3-BETA-GLUCOSIDASE BG1-RELATED-RELATED"/>
    <property type="match status" value="1"/>
</dbReference>
<dbReference type="InterPro" id="IPR017853">
    <property type="entry name" value="GH"/>
</dbReference>
<dbReference type="GO" id="GO:0005975">
    <property type="term" value="P:carbohydrate metabolic process"/>
    <property type="evidence" value="ECO:0007669"/>
    <property type="project" value="InterPro"/>
</dbReference>
<comment type="caution">
    <text evidence="8">The sequence shown here is derived from an EMBL/GenBank/DDBJ whole genome shotgun (WGS) entry which is preliminary data.</text>
</comment>
<evidence type="ECO:0000256" key="6">
    <source>
        <dbReference type="ARBA" id="ARBA00023295"/>
    </source>
</evidence>
<accession>A0AA38GV64</accession>
<reference evidence="8 9" key="1">
    <citation type="journal article" date="2021" name="Nat. Plants">
        <title>The Taxus genome provides insights into paclitaxel biosynthesis.</title>
        <authorList>
            <person name="Xiong X."/>
            <person name="Gou J."/>
            <person name="Liao Q."/>
            <person name="Li Y."/>
            <person name="Zhou Q."/>
            <person name="Bi G."/>
            <person name="Li C."/>
            <person name="Du R."/>
            <person name="Wang X."/>
            <person name="Sun T."/>
            <person name="Guo L."/>
            <person name="Liang H."/>
            <person name="Lu P."/>
            <person name="Wu Y."/>
            <person name="Zhang Z."/>
            <person name="Ro D.K."/>
            <person name="Shang Y."/>
            <person name="Huang S."/>
            <person name="Yan J."/>
        </authorList>
    </citation>
    <scope>NUCLEOTIDE SEQUENCE [LARGE SCALE GENOMIC DNA]</scope>
    <source>
        <strain evidence="8">Ta-2019</strain>
    </source>
</reference>
<evidence type="ECO:0000256" key="2">
    <source>
        <dbReference type="ARBA" id="ARBA00008773"/>
    </source>
</evidence>
<evidence type="ECO:0000313" key="8">
    <source>
        <dbReference type="EMBL" id="KAH9329427.1"/>
    </source>
</evidence>
<dbReference type="OMA" id="MNIQITT"/>
<dbReference type="InterPro" id="IPR000490">
    <property type="entry name" value="Glyco_hydro_17"/>
</dbReference>
<evidence type="ECO:0000256" key="5">
    <source>
        <dbReference type="ARBA" id="ARBA00022801"/>
    </source>
</evidence>
<gene>
    <name evidence="8" type="ORF">KI387_001535</name>
</gene>
<dbReference type="InterPro" id="IPR044965">
    <property type="entry name" value="Glyco_hydro_17_plant"/>
</dbReference>
<dbReference type="Gene3D" id="3.20.20.80">
    <property type="entry name" value="Glycosidases"/>
    <property type="match status" value="1"/>
</dbReference>
<dbReference type="FunFam" id="3.20.20.80:FF:000005">
    <property type="entry name" value="Glucan endo-1,3-beta-glucosidase 14"/>
    <property type="match status" value="1"/>
</dbReference>
<proteinExistence type="inferred from homology"/>
<keyword evidence="6" id="KW-0326">Glycosidase</keyword>
<keyword evidence="5" id="KW-0378">Hydrolase</keyword>
<evidence type="ECO:0000256" key="3">
    <source>
        <dbReference type="ARBA" id="ARBA00012780"/>
    </source>
</evidence>
<dbReference type="Proteomes" id="UP000824469">
    <property type="component" value="Unassembled WGS sequence"/>
</dbReference>
<dbReference type="AlphaFoldDB" id="A0AA38GV64"/>
<feature type="non-terminal residue" evidence="8">
    <location>
        <position position="1"/>
    </location>
</feature>
<organism evidence="8 9">
    <name type="scientific">Taxus chinensis</name>
    <name type="common">Chinese yew</name>
    <name type="synonym">Taxus wallichiana var. chinensis</name>
    <dbReference type="NCBI Taxonomy" id="29808"/>
    <lineage>
        <taxon>Eukaryota</taxon>
        <taxon>Viridiplantae</taxon>
        <taxon>Streptophyta</taxon>
        <taxon>Embryophyta</taxon>
        <taxon>Tracheophyta</taxon>
        <taxon>Spermatophyta</taxon>
        <taxon>Pinopsida</taxon>
        <taxon>Pinidae</taxon>
        <taxon>Conifers II</taxon>
        <taxon>Cupressales</taxon>
        <taxon>Taxaceae</taxon>
        <taxon>Taxus</taxon>
    </lineage>
</organism>
<evidence type="ECO:0000256" key="1">
    <source>
        <dbReference type="ARBA" id="ARBA00000382"/>
    </source>
</evidence>
<evidence type="ECO:0000256" key="4">
    <source>
        <dbReference type="ARBA" id="ARBA00022729"/>
    </source>
</evidence>
<keyword evidence="9" id="KW-1185">Reference proteome</keyword>
<protein>
    <recommendedName>
        <fullName evidence="3">glucan endo-1,3-beta-D-glucosidase</fullName>
        <ecNumber evidence="3">3.2.1.39</ecNumber>
    </recommendedName>
</protein>
<sequence>HVLLNASSIISATPIGINYGQVADNLPPPEQVLSLLQANNVSKIKLYSVNATVLKAFANSGIELIVGMGNEFVNSMISPDQATAWIRENIQAYLPATKITGIAVGNEVLTGTDKQLTANLVPAMKNIHSALVSIGVDMNITVTTPHSLAVLGSSFPPSSGSFTPDVTNVMKPLLNFLSQIGAPLFINAYPYFAYKDAPSEVSLQYVLFEPNAGIVDPANNARYDNMLYAQIDAVYSALSALGYANMEVTISETGWPSGGDSNEAGATAPNAQIYNGNLIQRLAQNQGTPLRPRLAVKAYIFALFNEDMKNGPTSERNYGLFKPDGTQSYSVGLIGSLRTGSPAPVTSPINSTPTAFSPTEYNNPYSGYSSSKLSFNCTQLKFVACFMYKFKGVLDLISLAVFTGNTFCAFRSHLSPCLEPQFFHSWFSVSSMIRTMEVQNFLHFWSIYPKRRKQKNIVKMHIKITAI</sequence>
<name>A0AA38GV64_TAXCH</name>
<comment type="similarity">
    <text evidence="2 7">Belongs to the glycosyl hydrolase 17 family.</text>
</comment>
<keyword evidence="4" id="KW-0732">Signal</keyword>
<dbReference type="SUPFAM" id="SSF51445">
    <property type="entry name" value="(Trans)glycosidases"/>
    <property type="match status" value="1"/>
</dbReference>
<dbReference type="GO" id="GO:0042973">
    <property type="term" value="F:glucan endo-1,3-beta-D-glucosidase activity"/>
    <property type="evidence" value="ECO:0007669"/>
    <property type="project" value="UniProtKB-EC"/>
</dbReference>
<dbReference type="Pfam" id="PF00332">
    <property type="entry name" value="Glyco_hydro_17"/>
    <property type="match status" value="1"/>
</dbReference>